<comment type="similarity">
    <text evidence="1">Belongs to the bacterial solute-binding protein 1 family.</text>
</comment>
<protein>
    <recommendedName>
        <fullName evidence="6">Extracellular solute-binding protein</fullName>
    </recommendedName>
</protein>
<evidence type="ECO:0000313" key="5">
    <source>
        <dbReference type="EMBL" id="GAI46256.1"/>
    </source>
</evidence>
<sequence length="228" mass="25166">MSGCKAEEAAPAEEEEAAPAEEEVAEEAAPAEEEEAEEAAPAEEKKFDGVTIEVVHYLSPYGDQADEKGFGEVVNSFTRETGINVQVTQIPWNETTSQLILSVQSGIPPDVSIVRHEDFGQLVASDSLMQLDSYIDNDFDEAVKEDFLLYDKLGFANGKKYTLPWGFNGLGLYARKDLLDEAGLEFPKTWEEFIDVGIALKSPEVTPYLFGFSTAQPNQIIYLKAIIE</sequence>
<dbReference type="InterPro" id="IPR050490">
    <property type="entry name" value="Bact_solute-bd_prot1"/>
</dbReference>
<keyword evidence="3" id="KW-0732">Signal</keyword>
<feature type="compositionally biased region" description="Acidic residues" evidence="4">
    <location>
        <begin position="10"/>
        <end position="41"/>
    </location>
</feature>
<evidence type="ECO:0008006" key="6">
    <source>
        <dbReference type="Google" id="ProtNLM"/>
    </source>
</evidence>
<evidence type="ECO:0000256" key="1">
    <source>
        <dbReference type="ARBA" id="ARBA00008520"/>
    </source>
</evidence>
<reference evidence="5" key="1">
    <citation type="journal article" date="2014" name="Front. Microbiol.">
        <title>High frequency of phylogenetically diverse reductive dehalogenase-homologous genes in deep subseafloor sedimentary metagenomes.</title>
        <authorList>
            <person name="Kawai M."/>
            <person name="Futagami T."/>
            <person name="Toyoda A."/>
            <person name="Takaki Y."/>
            <person name="Nishi S."/>
            <person name="Hori S."/>
            <person name="Arai W."/>
            <person name="Tsubouchi T."/>
            <person name="Morono Y."/>
            <person name="Uchiyama I."/>
            <person name="Ito T."/>
            <person name="Fujiyama A."/>
            <person name="Inagaki F."/>
            <person name="Takami H."/>
        </authorList>
    </citation>
    <scope>NUCLEOTIDE SEQUENCE</scope>
    <source>
        <strain evidence="5">Expedition CK06-06</strain>
    </source>
</reference>
<dbReference type="Pfam" id="PF01547">
    <property type="entry name" value="SBP_bac_1"/>
    <property type="match status" value="1"/>
</dbReference>
<gene>
    <name evidence="5" type="ORF">S06H3_41704</name>
</gene>
<feature type="non-terminal residue" evidence="5">
    <location>
        <position position="228"/>
    </location>
</feature>
<feature type="region of interest" description="Disordered" evidence="4">
    <location>
        <begin position="1"/>
        <end position="45"/>
    </location>
</feature>
<evidence type="ECO:0000256" key="3">
    <source>
        <dbReference type="ARBA" id="ARBA00022729"/>
    </source>
</evidence>
<organism evidence="5">
    <name type="scientific">marine sediment metagenome</name>
    <dbReference type="NCBI Taxonomy" id="412755"/>
    <lineage>
        <taxon>unclassified sequences</taxon>
        <taxon>metagenomes</taxon>
        <taxon>ecological metagenomes</taxon>
    </lineage>
</organism>
<comment type="caution">
    <text evidence="5">The sequence shown here is derived from an EMBL/GenBank/DDBJ whole genome shotgun (WGS) entry which is preliminary data.</text>
</comment>
<dbReference type="Gene3D" id="3.40.190.10">
    <property type="entry name" value="Periplasmic binding protein-like II"/>
    <property type="match status" value="1"/>
</dbReference>
<evidence type="ECO:0000256" key="4">
    <source>
        <dbReference type="SAM" id="MobiDB-lite"/>
    </source>
</evidence>
<dbReference type="EMBL" id="BARV01025732">
    <property type="protein sequence ID" value="GAI46256.1"/>
    <property type="molecule type" value="Genomic_DNA"/>
</dbReference>
<proteinExistence type="inferred from homology"/>
<evidence type="ECO:0000256" key="2">
    <source>
        <dbReference type="ARBA" id="ARBA00022448"/>
    </source>
</evidence>
<keyword evidence="2" id="KW-0813">Transport</keyword>
<dbReference type="AlphaFoldDB" id="X1PUQ0"/>
<dbReference type="SUPFAM" id="SSF53850">
    <property type="entry name" value="Periplasmic binding protein-like II"/>
    <property type="match status" value="1"/>
</dbReference>
<dbReference type="PANTHER" id="PTHR43649">
    <property type="entry name" value="ARABINOSE-BINDING PROTEIN-RELATED"/>
    <property type="match status" value="1"/>
</dbReference>
<dbReference type="InterPro" id="IPR006059">
    <property type="entry name" value="SBP"/>
</dbReference>
<dbReference type="PANTHER" id="PTHR43649:SF34">
    <property type="entry name" value="ABC TRANSPORTER PERIPLASMIC-BINDING PROTEIN YCJN-RELATED"/>
    <property type="match status" value="1"/>
</dbReference>
<accession>X1PUQ0</accession>
<name>X1PUQ0_9ZZZZ</name>